<dbReference type="Gene3D" id="2.170.120.20">
    <property type="entry name" value="Ribosomal protein L25, beta domain"/>
    <property type="match status" value="1"/>
</dbReference>
<dbReference type="InterPro" id="IPR020056">
    <property type="entry name" value="Rbsml_bL25/Gln-tRNA_synth_N"/>
</dbReference>
<feature type="compositionally biased region" description="Acidic residues" evidence="6">
    <location>
        <begin position="183"/>
        <end position="196"/>
    </location>
</feature>
<evidence type="ECO:0000256" key="5">
    <source>
        <dbReference type="HAMAP-Rule" id="MF_01334"/>
    </source>
</evidence>
<dbReference type="InterPro" id="IPR020057">
    <property type="entry name" value="Ribosomal_bL25_b-dom"/>
</dbReference>
<name>S5STG7_9CORY</name>
<proteinExistence type="inferred from homology"/>
<dbReference type="KEGG" id="cmd:B841_04355"/>
<dbReference type="Gene3D" id="2.40.240.10">
    <property type="entry name" value="Ribosomal Protein L25, Chain P"/>
    <property type="match status" value="1"/>
</dbReference>
<dbReference type="InterPro" id="IPR001021">
    <property type="entry name" value="Ribosomal_bL25_long"/>
</dbReference>
<dbReference type="Pfam" id="PF01386">
    <property type="entry name" value="Ribosomal_L25p"/>
    <property type="match status" value="1"/>
</dbReference>
<dbReference type="HOGENOM" id="CLU_075939_1_0_11"/>
<dbReference type="AlphaFoldDB" id="S5STG7"/>
<evidence type="ECO:0000256" key="3">
    <source>
        <dbReference type="ARBA" id="ARBA00022980"/>
    </source>
</evidence>
<dbReference type="PANTHER" id="PTHR33284:SF1">
    <property type="entry name" value="RIBOSOMAL PROTEIN L25_GLN-TRNA SYNTHETASE, ANTI-CODON-BINDING DOMAIN-CONTAINING PROTEIN"/>
    <property type="match status" value="1"/>
</dbReference>
<sequence length="207" mass="22529">MAETTVIKAEARTEFGKGAARRLRRDFRLPGVIYGTHHEPIHFHADLLEIHTLLRYEGVNAVVEIAVDGEQHLCMVKAIDQNVLTLDVDHLDMLSIKRGEKVEVEVPVVTEGEVFSGAMLIQELDTLTIVADALKLPEEILVSVEGIEAGNQILAGDITLPEGVELIDEADALVLNITHEEVADVPEEGEEADAEATEAAPAAEENE</sequence>
<dbReference type="GO" id="GO:0006412">
    <property type="term" value="P:translation"/>
    <property type="evidence" value="ECO:0007669"/>
    <property type="project" value="UniProtKB-UniRule"/>
</dbReference>
<dbReference type="GO" id="GO:0022625">
    <property type="term" value="C:cytosolic large ribosomal subunit"/>
    <property type="evidence" value="ECO:0007669"/>
    <property type="project" value="TreeGrafter"/>
</dbReference>
<reference evidence="9 10" key="1">
    <citation type="submission" date="2012-11" db="EMBL/GenBank/DDBJ databases">
        <title>The complete genome sequence of Corynebacterium maris Coryn-1 (=DSM 45190).</title>
        <authorList>
            <person name="Schaffert L."/>
            <person name="Albersmeier A."/>
            <person name="Kalinowski J."/>
            <person name="Ruckert C."/>
        </authorList>
    </citation>
    <scope>NUCLEOTIDE SEQUENCE [LARGE SCALE GENOMIC DNA]</scope>
    <source>
        <strain evidence="10">Coryn-1</strain>
    </source>
</reference>
<keyword evidence="1 5" id="KW-0699">rRNA-binding</keyword>
<dbReference type="InterPro" id="IPR020930">
    <property type="entry name" value="Ribosomal_uL5_bac-type"/>
</dbReference>
<dbReference type="GO" id="GO:0008097">
    <property type="term" value="F:5S rRNA binding"/>
    <property type="evidence" value="ECO:0007669"/>
    <property type="project" value="InterPro"/>
</dbReference>
<dbReference type="NCBIfam" id="NF004131">
    <property type="entry name" value="PRK05618.2-1"/>
    <property type="match status" value="1"/>
</dbReference>
<evidence type="ECO:0000259" key="7">
    <source>
        <dbReference type="Pfam" id="PF01386"/>
    </source>
</evidence>
<evidence type="ECO:0000313" key="9">
    <source>
        <dbReference type="EMBL" id="AGS34352.1"/>
    </source>
</evidence>
<protein>
    <recommendedName>
        <fullName evidence="5">Large ribosomal subunit protein bL25</fullName>
    </recommendedName>
    <alternativeName>
        <fullName evidence="5">General stress protein CTC</fullName>
    </alternativeName>
</protein>
<evidence type="ECO:0000313" key="10">
    <source>
        <dbReference type="Proteomes" id="UP000015388"/>
    </source>
</evidence>
<comment type="subunit">
    <text evidence="5">Part of the 50S ribosomal subunit; part of the 5S rRNA/L5/L18/L25 subcomplex. Contacts the 5S rRNA. Binds to the 5S rRNA independently of L5 and L18.</text>
</comment>
<comment type="similarity">
    <text evidence="5">Belongs to the bacterial ribosomal protein bL25 family. CTC subfamily.</text>
</comment>
<gene>
    <name evidence="5" type="primary">rplY</name>
    <name evidence="5" type="synonym">ctc</name>
    <name evidence="9" type="ORF">B841_04355</name>
</gene>
<evidence type="ECO:0000256" key="1">
    <source>
        <dbReference type="ARBA" id="ARBA00022730"/>
    </source>
</evidence>
<feature type="domain" description="Large ribosomal subunit protein bL25 L25" evidence="7">
    <location>
        <begin position="7"/>
        <end position="93"/>
    </location>
</feature>
<dbReference type="STRING" id="1224163.B841_04355"/>
<evidence type="ECO:0000256" key="2">
    <source>
        <dbReference type="ARBA" id="ARBA00022884"/>
    </source>
</evidence>
<dbReference type="RefSeq" id="WP_020934285.1">
    <property type="nucleotide sequence ID" value="NC_021915.1"/>
</dbReference>
<dbReference type="InterPro" id="IPR011035">
    <property type="entry name" value="Ribosomal_bL25/Gln-tRNA_synth"/>
</dbReference>
<dbReference type="EMBL" id="CP003924">
    <property type="protein sequence ID" value="AGS34352.1"/>
    <property type="molecule type" value="Genomic_DNA"/>
</dbReference>
<evidence type="ECO:0000259" key="8">
    <source>
        <dbReference type="Pfam" id="PF14693"/>
    </source>
</evidence>
<organism evidence="9 10">
    <name type="scientific">Corynebacterium maris DSM 45190</name>
    <dbReference type="NCBI Taxonomy" id="1224163"/>
    <lineage>
        <taxon>Bacteria</taxon>
        <taxon>Bacillati</taxon>
        <taxon>Actinomycetota</taxon>
        <taxon>Actinomycetes</taxon>
        <taxon>Mycobacteriales</taxon>
        <taxon>Corynebacteriaceae</taxon>
        <taxon>Corynebacterium</taxon>
    </lineage>
</organism>
<keyword evidence="3 5" id="KW-0689">Ribosomal protein</keyword>
<dbReference type="SUPFAM" id="SSF50715">
    <property type="entry name" value="Ribosomal protein L25-like"/>
    <property type="match status" value="1"/>
</dbReference>
<dbReference type="eggNOG" id="COG1825">
    <property type="taxonomic scope" value="Bacteria"/>
</dbReference>
<dbReference type="Pfam" id="PF14693">
    <property type="entry name" value="Ribosomal_TL5_C"/>
    <property type="match status" value="1"/>
</dbReference>
<evidence type="ECO:0000256" key="6">
    <source>
        <dbReference type="SAM" id="MobiDB-lite"/>
    </source>
</evidence>
<evidence type="ECO:0000256" key="4">
    <source>
        <dbReference type="ARBA" id="ARBA00023274"/>
    </source>
</evidence>
<feature type="domain" description="Large ribosomal subunit protein bL25 beta" evidence="8">
    <location>
        <begin position="101"/>
        <end position="179"/>
    </location>
</feature>
<dbReference type="NCBIfam" id="TIGR00731">
    <property type="entry name" value="bL25_bact_ctc"/>
    <property type="match status" value="1"/>
</dbReference>
<dbReference type="InterPro" id="IPR029751">
    <property type="entry name" value="Ribosomal_L25_dom"/>
</dbReference>
<keyword evidence="4 5" id="KW-0687">Ribonucleoprotein</keyword>
<dbReference type="PANTHER" id="PTHR33284">
    <property type="entry name" value="RIBOSOMAL PROTEIN L25/GLN-TRNA SYNTHETASE, ANTI-CODON-BINDING DOMAIN-CONTAINING PROTEIN"/>
    <property type="match status" value="1"/>
</dbReference>
<dbReference type="GO" id="GO:0003735">
    <property type="term" value="F:structural constituent of ribosome"/>
    <property type="evidence" value="ECO:0007669"/>
    <property type="project" value="InterPro"/>
</dbReference>
<feature type="region of interest" description="Disordered" evidence="6">
    <location>
        <begin position="183"/>
        <end position="207"/>
    </location>
</feature>
<dbReference type="PATRIC" id="fig|1224163.3.peg.870"/>
<dbReference type="HAMAP" id="MF_01334">
    <property type="entry name" value="Ribosomal_bL25_CTC"/>
    <property type="match status" value="1"/>
</dbReference>
<dbReference type="InterPro" id="IPR037121">
    <property type="entry name" value="Ribosomal_bL25_C"/>
</dbReference>
<dbReference type="OrthoDB" id="5242980at2"/>
<comment type="function">
    <text evidence="5">This is one of the proteins that binds to the 5S RNA in the ribosome where it forms part of the central protuberance.</text>
</comment>
<accession>S5STG7</accession>
<keyword evidence="2 5" id="KW-0694">RNA-binding</keyword>
<dbReference type="CDD" id="cd00495">
    <property type="entry name" value="Ribosomal_L25_TL5_CTC"/>
    <property type="match status" value="1"/>
</dbReference>
<dbReference type="Proteomes" id="UP000015388">
    <property type="component" value="Chromosome"/>
</dbReference>
<keyword evidence="10" id="KW-1185">Reference proteome</keyword>
<feature type="compositionally biased region" description="Low complexity" evidence="6">
    <location>
        <begin position="197"/>
        <end position="207"/>
    </location>
</feature>